<dbReference type="PANTHER" id="PTHR30602">
    <property type="entry name" value="AMINO-ACID ACETYLTRANSFERASE"/>
    <property type="match status" value="1"/>
</dbReference>
<dbReference type="SUPFAM" id="SSF55729">
    <property type="entry name" value="Acyl-CoA N-acyltransferases (Nat)"/>
    <property type="match status" value="1"/>
</dbReference>
<dbReference type="GO" id="GO:0005737">
    <property type="term" value="C:cytoplasm"/>
    <property type="evidence" value="ECO:0007669"/>
    <property type="project" value="InterPro"/>
</dbReference>
<dbReference type="EMBL" id="CP019633">
    <property type="protein sequence ID" value="AQQ08752.1"/>
    <property type="molecule type" value="Genomic_DNA"/>
</dbReference>
<evidence type="ECO:0000313" key="5">
    <source>
        <dbReference type="Proteomes" id="UP000188273"/>
    </source>
</evidence>
<dbReference type="AlphaFoldDB" id="A0A1Q2HMT7"/>
<organism evidence="4 5">
    <name type="scientific">Sedimentisphaera cyanobacteriorum</name>
    <dbReference type="NCBI Taxonomy" id="1940790"/>
    <lineage>
        <taxon>Bacteria</taxon>
        <taxon>Pseudomonadati</taxon>
        <taxon>Planctomycetota</taxon>
        <taxon>Phycisphaerae</taxon>
        <taxon>Sedimentisphaerales</taxon>
        <taxon>Sedimentisphaeraceae</taxon>
        <taxon>Sedimentisphaera</taxon>
    </lineage>
</organism>
<dbReference type="RefSeq" id="WP_077539228.1">
    <property type="nucleotide sequence ID" value="NZ_CP019633.1"/>
</dbReference>
<dbReference type="STRING" id="1940790.L21SP3_00542"/>
<dbReference type="InterPro" id="IPR000182">
    <property type="entry name" value="GNAT_dom"/>
</dbReference>
<gene>
    <name evidence="4" type="primary">argA</name>
    <name evidence="4" type="ORF">L21SP3_00542</name>
</gene>
<name>A0A1Q2HMT7_9BACT</name>
<dbReference type="PANTHER" id="PTHR30602:SF12">
    <property type="entry name" value="AMINO-ACID ACETYLTRANSFERASE NAGS1, CHLOROPLASTIC-RELATED"/>
    <property type="match status" value="1"/>
</dbReference>
<dbReference type="KEGG" id="pbu:L21SP3_00542"/>
<dbReference type="GO" id="GO:0004042">
    <property type="term" value="F:L-glutamate N-acetyltransferase activity"/>
    <property type="evidence" value="ECO:0007669"/>
    <property type="project" value="InterPro"/>
</dbReference>
<dbReference type="InterPro" id="IPR016181">
    <property type="entry name" value="Acyl_CoA_acyltransferase"/>
</dbReference>
<proteinExistence type="predicted"/>
<dbReference type="Gene3D" id="3.40.630.30">
    <property type="match status" value="1"/>
</dbReference>
<dbReference type="Pfam" id="PF00583">
    <property type="entry name" value="Acetyltransf_1"/>
    <property type="match status" value="1"/>
</dbReference>
<feature type="domain" description="N-acetyltransferase" evidence="3">
    <location>
        <begin position="1"/>
        <end position="131"/>
    </location>
</feature>
<dbReference type="Proteomes" id="UP000188273">
    <property type="component" value="Chromosome"/>
</dbReference>
<protein>
    <submittedName>
        <fullName evidence="4">Amino-acid acetyltransferase</fullName>
        <ecNumber evidence="4">2.3.1.1</ecNumber>
    </submittedName>
</protein>
<sequence>MIIRKAKISDAEGIHKLIRHHAELDRMLFRSLSRVYEDIMSFVVAEEQGIIAGCGALSVISKDLAEIKSLAVDKRFARKGLGKAIVQQHLKIAKDLGLKTVFALTLEEKFFLKCGFEKIEKNRLPMKVWSDCANCPKQDNCDEIAVVKSV</sequence>
<keyword evidence="2 4" id="KW-0012">Acyltransferase</keyword>
<accession>A0A1Q2HMT7</accession>
<keyword evidence="1 4" id="KW-0808">Transferase</keyword>
<reference evidence="5" key="1">
    <citation type="submission" date="2017-02" db="EMBL/GenBank/DDBJ databases">
        <title>Comparative genomics and description of representatives of a novel lineage of planctomycetes thriving in anoxic sediments.</title>
        <authorList>
            <person name="Spring S."/>
            <person name="Bunk B."/>
            <person name="Sproer C."/>
            <person name="Klenk H.-P."/>
        </authorList>
    </citation>
    <scope>NUCLEOTIDE SEQUENCE [LARGE SCALE GENOMIC DNA]</scope>
    <source>
        <strain evidence="5">L21-RPul-D3</strain>
    </source>
</reference>
<keyword evidence="5" id="KW-1185">Reference proteome</keyword>
<evidence type="ECO:0000259" key="3">
    <source>
        <dbReference type="PROSITE" id="PS51186"/>
    </source>
</evidence>
<dbReference type="GO" id="GO:0006526">
    <property type="term" value="P:L-arginine biosynthetic process"/>
    <property type="evidence" value="ECO:0007669"/>
    <property type="project" value="InterPro"/>
</dbReference>
<dbReference type="OrthoDB" id="9793138at2"/>
<dbReference type="InterPro" id="IPR010167">
    <property type="entry name" value="NH2A_AcTrfase"/>
</dbReference>
<dbReference type="NCBIfam" id="NF005840">
    <property type="entry name" value="PRK07757.1"/>
    <property type="match status" value="1"/>
</dbReference>
<dbReference type="CDD" id="cd04301">
    <property type="entry name" value="NAT_SF"/>
    <property type="match status" value="1"/>
</dbReference>
<evidence type="ECO:0000313" key="4">
    <source>
        <dbReference type="EMBL" id="AQQ08752.1"/>
    </source>
</evidence>
<dbReference type="EC" id="2.3.1.1" evidence="4"/>
<evidence type="ECO:0000256" key="2">
    <source>
        <dbReference type="ARBA" id="ARBA00023315"/>
    </source>
</evidence>
<dbReference type="PROSITE" id="PS51186">
    <property type="entry name" value="GNAT"/>
    <property type="match status" value="1"/>
</dbReference>
<evidence type="ECO:0000256" key="1">
    <source>
        <dbReference type="ARBA" id="ARBA00022679"/>
    </source>
</evidence>